<reference evidence="3" key="1">
    <citation type="submission" date="2018-12" db="EMBL/GenBank/DDBJ databases">
        <title>Tengunoibacter tsumagoiensis gen. nov., sp. nov., Dictyobacter kobayashii sp. nov., D. alpinus sp. nov., and D. joshuensis sp. nov. and description of Dictyobacteraceae fam. nov. within the order Ktedonobacterales isolated from Tengu-no-mugimeshi.</title>
        <authorList>
            <person name="Wang C.M."/>
            <person name="Zheng Y."/>
            <person name="Sakai Y."/>
            <person name="Toyoda A."/>
            <person name="Minakuchi Y."/>
            <person name="Abe K."/>
            <person name="Yokota A."/>
            <person name="Yabe S."/>
        </authorList>
    </citation>
    <scope>NUCLEOTIDE SEQUENCE [LARGE SCALE GENOMIC DNA]</scope>
    <source>
        <strain evidence="3">Uno3</strain>
    </source>
</reference>
<feature type="domain" description="Tetrapyrrole biosynthesis uroporphyrinogen III synthase" evidence="1">
    <location>
        <begin position="20"/>
        <end position="261"/>
    </location>
</feature>
<dbReference type="GO" id="GO:0004852">
    <property type="term" value="F:uroporphyrinogen-III synthase activity"/>
    <property type="evidence" value="ECO:0007669"/>
    <property type="project" value="InterPro"/>
</dbReference>
<dbReference type="PANTHER" id="PTHR40082">
    <property type="entry name" value="BLR5956 PROTEIN"/>
    <property type="match status" value="1"/>
</dbReference>
<dbReference type="PANTHER" id="PTHR40082:SF1">
    <property type="entry name" value="BLR5956 PROTEIN"/>
    <property type="match status" value="1"/>
</dbReference>
<dbReference type="InterPro" id="IPR039793">
    <property type="entry name" value="UROS/Hem4"/>
</dbReference>
<gene>
    <name evidence="2" type="ORF">KTT_18220</name>
</gene>
<organism evidence="2 3">
    <name type="scientific">Tengunoibacter tsumagoiensis</name>
    <dbReference type="NCBI Taxonomy" id="2014871"/>
    <lineage>
        <taxon>Bacteria</taxon>
        <taxon>Bacillati</taxon>
        <taxon>Chloroflexota</taxon>
        <taxon>Ktedonobacteria</taxon>
        <taxon>Ktedonobacterales</taxon>
        <taxon>Dictyobacteraceae</taxon>
        <taxon>Tengunoibacter</taxon>
    </lineage>
</organism>
<dbReference type="AlphaFoldDB" id="A0A401ZYQ6"/>
<dbReference type="Proteomes" id="UP000287352">
    <property type="component" value="Unassembled WGS sequence"/>
</dbReference>
<proteinExistence type="predicted"/>
<evidence type="ECO:0000259" key="1">
    <source>
        <dbReference type="Pfam" id="PF02602"/>
    </source>
</evidence>
<dbReference type="Gene3D" id="3.40.50.10090">
    <property type="match status" value="2"/>
</dbReference>
<dbReference type="CDD" id="cd06578">
    <property type="entry name" value="HemD"/>
    <property type="match status" value="1"/>
</dbReference>
<dbReference type="EMBL" id="BIFR01000001">
    <property type="protein sequence ID" value="GCE11963.1"/>
    <property type="molecule type" value="Genomic_DNA"/>
</dbReference>
<dbReference type="SUPFAM" id="SSF69618">
    <property type="entry name" value="HemD-like"/>
    <property type="match status" value="1"/>
</dbReference>
<dbReference type="GO" id="GO:0006780">
    <property type="term" value="P:uroporphyrinogen III biosynthetic process"/>
    <property type="evidence" value="ECO:0007669"/>
    <property type="project" value="InterPro"/>
</dbReference>
<dbReference type="RefSeq" id="WP_126579632.1">
    <property type="nucleotide sequence ID" value="NZ_BIFR01000001.1"/>
</dbReference>
<keyword evidence="3" id="KW-1185">Reference proteome</keyword>
<sequence length="274" mass="30115">MSSFNGTRIALLEARMSGEIANMIRRSGGEPVCAPALRESALENTEEIVTFIDHMAHAELQVVVFFTGVGVDTLFRVARELGRAEELLTALQNVTVVCRGPKPGAALKRLQIPITASASEPYTTHELLEAMKALPLQNTRVAVVHYGERNTQVIHYLQARGASIKELMLYEWLLPDDIVPLRALVADILALHIDAVVFTSQVQIRHLFLVAKESLSQEELAQALNTRTVVASIGPTCTATLREFGVIPRVEPQHPKIGHLIKALTDYLEGLNSN</sequence>
<name>A0A401ZYQ6_9CHLR</name>
<dbReference type="InterPro" id="IPR003754">
    <property type="entry name" value="4pyrrol_synth_uPrphyn_synth"/>
</dbReference>
<dbReference type="InterPro" id="IPR036108">
    <property type="entry name" value="4pyrrol_syn_uPrphyn_synt_sf"/>
</dbReference>
<accession>A0A401ZYQ6</accession>
<protein>
    <recommendedName>
        <fullName evidence="1">Tetrapyrrole biosynthesis uroporphyrinogen III synthase domain-containing protein</fullName>
    </recommendedName>
</protein>
<dbReference type="Pfam" id="PF02602">
    <property type="entry name" value="HEM4"/>
    <property type="match status" value="1"/>
</dbReference>
<evidence type="ECO:0000313" key="2">
    <source>
        <dbReference type="EMBL" id="GCE11963.1"/>
    </source>
</evidence>
<evidence type="ECO:0000313" key="3">
    <source>
        <dbReference type="Proteomes" id="UP000287352"/>
    </source>
</evidence>
<dbReference type="OrthoDB" id="9775656at2"/>
<comment type="caution">
    <text evidence="2">The sequence shown here is derived from an EMBL/GenBank/DDBJ whole genome shotgun (WGS) entry which is preliminary data.</text>
</comment>